<dbReference type="EMBL" id="MEVI01000001">
    <property type="protein sequence ID" value="OGC55853.1"/>
    <property type="molecule type" value="Genomic_DNA"/>
</dbReference>
<accession>A0A1F4VGJ7</accession>
<dbReference type="Proteomes" id="UP000176504">
    <property type="component" value="Unassembled WGS sequence"/>
</dbReference>
<evidence type="ECO:0000313" key="2">
    <source>
        <dbReference type="EMBL" id="OGC55853.1"/>
    </source>
</evidence>
<keyword evidence="1" id="KW-0812">Transmembrane</keyword>
<keyword evidence="1" id="KW-0472">Membrane</keyword>
<organism evidence="2 3">
    <name type="scientific">candidate division WWE3 bacterium RIFCSPLOWO2_01_FULL_41_18</name>
    <dbReference type="NCBI Taxonomy" id="1802625"/>
    <lineage>
        <taxon>Bacteria</taxon>
        <taxon>Katanobacteria</taxon>
    </lineage>
</organism>
<dbReference type="AlphaFoldDB" id="A0A1F4VGJ7"/>
<gene>
    <name evidence="2" type="ORF">A3A78_02335</name>
</gene>
<sequence length="434" mass="50671">MRYTAQGPKSDKCVREYLDIVVGVLRKELPEIKSIILAGGFGRGEGSLERRGDKLVPVNDFEIYLVVESKVSEKRLNEAANKASGKLGLKKTGVPFHSFSKEDYADTFYIDLKAFKTEDLGKILPMIRYYELRNAGAVIWGKDYLARIPEFKIKDLPLAEGLRVLLNRIAMLSHYFSTDFLRRTISRSEKHGLLYLGGKALVDIPTALLLLNDKFKPSYRERARVFHKCYKDDFKELHSKIPDLPNLAQKALDFKLNPDFSIKISPFEIFQEYRIPVGESTKYYVSRLVRKKIDDYPRLAEIIYHDLWELYYGPYVGFRFRLKGFWLTAAVYAAMSFLNILYFYRMWILRKVFYPKCLLNPRGPDLTIFTSLIYLIYSIQDDKSIDPKMLGKARYYLEKTYPVKEASHNPEEEWNIISRVLSNAYVLYFFLKIV</sequence>
<evidence type="ECO:0000313" key="3">
    <source>
        <dbReference type="Proteomes" id="UP000176504"/>
    </source>
</evidence>
<proteinExistence type="predicted"/>
<protein>
    <submittedName>
        <fullName evidence="2">Uncharacterized protein</fullName>
    </submittedName>
</protein>
<keyword evidence="1" id="KW-1133">Transmembrane helix</keyword>
<evidence type="ECO:0000256" key="1">
    <source>
        <dbReference type="SAM" id="Phobius"/>
    </source>
</evidence>
<name>A0A1F4VGJ7_UNCKA</name>
<comment type="caution">
    <text evidence="2">The sequence shown here is derived from an EMBL/GenBank/DDBJ whole genome shotgun (WGS) entry which is preliminary data.</text>
</comment>
<feature type="transmembrane region" description="Helical" evidence="1">
    <location>
        <begin position="324"/>
        <end position="344"/>
    </location>
</feature>
<reference evidence="2 3" key="1">
    <citation type="journal article" date="2016" name="Nat. Commun.">
        <title>Thousands of microbial genomes shed light on interconnected biogeochemical processes in an aquifer system.</title>
        <authorList>
            <person name="Anantharaman K."/>
            <person name="Brown C.T."/>
            <person name="Hug L.A."/>
            <person name="Sharon I."/>
            <person name="Castelle C.J."/>
            <person name="Probst A.J."/>
            <person name="Thomas B.C."/>
            <person name="Singh A."/>
            <person name="Wilkins M.J."/>
            <person name="Karaoz U."/>
            <person name="Brodie E.L."/>
            <person name="Williams K.H."/>
            <person name="Hubbard S.S."/>
            <person name="Banfield J.F."/>
        </authorList>
    </citation>
    <scope>NUCLEOTIDE SEQUENCE [LARGE SCALE GENOMIC DNA]</scope>
</reference>